<organism evidence="2 3">
    <name type="scientific">Araneus ventricosus</name>
    <name type="common">Orbweaver spider</name>
    <name type="synonym">Epeira ventricosa</name>
    <dbReference type="NCBI Taxonomy" id="182803"/>
    <lineage>
        <taxon>Eukaryota</taxon>
        <taxon>Metazoa</taxon>
        <taxon>Ecdysozoa</taxon>
        <taxon>Arthropoda</taxon>
        <taxon>Chelicerata</taxon>
        <taxon>Arachnida</taxon>
        <taxon>Araneae</taxon>
        <taxon>Araneomorphae</taxon>
        <taxon>Entelegynae</taxon>
        <taxon>Araneoidea</taxon>
        <taxon>Araneidae</taxon>
        <taxon>Araneus</taxon>
    </lineage>
</organism>
<keyword evidence="3" id="KW-1185">Reference proteome</keyword>
<protein>
    <submittedName>
        <fullName evidence="2">Uncharacterized protein</fullName>
    </submittedName>
</protein>
<proteinExistence type="predicted"/>
<feature type="region of interest" description="Disordered" evidence="1">
    <location>
        <begin position="28"/>
        <end position="55"/>
    </location>
</feature>
<gene>
    <name evidence="2" type="ORF">AVEN_193496_1</name>
</gene>
<dbReference type="EMBL" id="BGPR01004748">
    <property type="protein sequence ID" value="GBN02913.1"/>
    <property type="molecule type" value="Genomic_DNA"/>
</dbReference>
<dbReference type="AlphaFoldDB" id="A0A4Y2KNA5"/>
<evidence type="ECO:0000313" key="3">
    <source>
        <dbReference type="Proteomes" id="UP000499080"/>
    </source>
</evidence>
<evidence type="ECO:0000256" key="1">
    <source>
        <dbReference type="SAM" id="MobiDB-lite"/>
    </source>
</evidence>
<dbReference type="Proteomes" id="UP000499080">
    <property type="component" value="Unassembled WGS sequence"/>
</dbReference>
<sequence>MSLFLIILQSSKRAVLCHFITKSWWGERSSLRSSPPSSFTIAPRNGNPLTTSHSGSLPPLSNISSVSHNTSLPPHPYSLCHFAPAVQMEWWISGPIGYPTFCSAPFQLRAVSRNDDLFGVERS</sequence>
<reference evidence="2 3" key="1">
    <citation type="journal article" date="2019" name="Sci. Rep.">
        <title>Orb-weaving spider Araneus ventricosus genome elucidates the spidroin gene catalogue.</title>
        <authorList>
            <person name="Kono N."/>
            <person name="Nakamura H."/>
            <person name="Ohtoshi R."/>
            <person name="Moran D.A.P."/>
            <person name="Shinohara A."/>
            <person name="Yoshida Y."/>
            <person name="Fujiwara M."/>
            <person name="Mori M."/>
            <person name="Tomita M."/>
            <person name="Arakawa K."/>
        </authorList>
    </citation>
    <scope>NUCLEOTIDE SEQUENCE [LARGE SCALE GENOMIC DNA]</scope>
</reference>
<name>A0A4Y2KNA5_ARAVE</name>
<accession>A0A4Y2KNA5</accession>
<comment type="caution">
    <text evidence="2">The sequence shown here is derived from an EMBL/GenBank/DDBJ whole genome shotgun (WGS) entry which is preliminary data.</text>
</comment>
<evidence type="ECO:0000313" key="2">
    <source>
        <dbReference type="EMBL" id="GBN02913.1"/>
    </source>
</evidence>